<evidence type="ECO:0000313" key="1">
    <source>
        <dbReference type="EMBL" id="RYO78460.1"/>
    </source>
</evidence>
<sequence>MPVDASNLCNPKYGYDLVVATTLATINSGLKQLLAETVQPINHSCFLVEKNTGNPAGQISLEDLVKTNNVNPFDIPADTPYSDPRIAALTDALFYVGIKIQMGLPPGVFPKDLPPAVTLGNSASTVGFNLLCSQFTVVQNAPPSGWGAEGHWNVWSQPSGKPWYISTKVNLVVADLNKELDTPYFNSGPNEKAFLKRQLENLSATAFRLQQLLFDLDNASLEGLPIIEGIPSDSNAATVLYKSFISLYSTAAKERGLPPLLVAATVQ</sequence>
<keyword evidence="2" id="KW-1185">Reference proteome</keyword>
<dbReference type="EMBL" id="QJNS01000383">
    <property type="protein sequence ID" value="RYO78460.1"/>
    <property type="molecule type" value="Genomic_DNA"/>
</dbReference>
<organism evidence="1 2">
    <name type="scientific">Monosporascus cannonballus</name>
    <dbReference type="NCBI Taxonomy" id="155416"/>
    <lineage>
        <taxon>Eukaryota</taxon>
        <taxon>Fungi</taxon>
        <taxon>Dikarya</taxon>
        <taxon>Ascomycota</taxon>
        <taxon>Pezizomycotina</taxon>
        <taxon>Sordariomycetes</taxon>
        <taxon>Xylariomycetidae</taxon>
        <taxon>Xylariales</taxon>
        <taxon>Xylariales incertae sedis</taxon>
        <taxon>Monosporascus</taxon>
    </lineage>
</organism>
<name>A0ABY0GWD2_9PEZI</name>
<gene>
    <name evidence="1" type="ORF">DL762_008686</name>
</gene>
<dbReference type="Proteomes" id="UP000294003">
    <property type="component" value="Unassembled WGS sequence"/>
</dbReference>
<proteinExistence type="predicted"/>
<evidence type="ECO:0000313" key="2">
    <source>
        <dbReference type="Proteomes" id="UP000294003"/>
    </source>
</evidence>
<accession>A0ABY0GWD2</accession>
<reference evidence="1 2" key="1">
    <citation type="submission" date="2018-06" db="EMBL/GenBank/DDBJ databases">
        <title>Complete Genomes of Monosporascus.</title>
        <authorList>
            <person name="Robinson A.J."/>
            <person name="Natvig D.O."/>
        </authorList>
    </citation>
    <scope>NUCLEOTIDE SEQUENCE [LARGE SCALE GENOMIC DNA]</scope>
    <source>
        <strain evidence="1 2">CBS 609.92</strain>
    </source>
</reference>
<comment type="caution">
    <text evidence="1">The sequence shown here is derived from an EMBL/GenBank/DDBJ whole genome shotgun (WGS) entry which is preliminary data.</text>
</comment>
<protein>
    <submittedName>
        <fullName evidence="1">Uncharacterized protein</fullName>
    </submittedName>
</protein>